<protein>
    <submittedName>
        <fullName evidence="3">Variant surface glycoprotein</fullName>
    </submittedName>
</protein>
<name>F9WB60_TRYCI</name>
<gene>
    <name evidence="3" type="ORF">TCIL3000_0_51000</name>
</gene>
<evidence type="ECO:0000256" key="1">
    <source>
        <dbReference type="SAM" id="MobiDB-lite"/>
    </source>
</evidence>
<keyword evidence="2" id="KW-0732">Signal</keyword>
<organism evidence="3 4">
    <name type="scientific">Trypanosoma congolense (strain IL3000)</name>
    <dbReference type="NCBI Taxonomy" id="1068625"/>
    <lineage>
        <taxon>Eukaryota</taxon>
        <taxon>Discoba</taxon>
        <taxon>Euglenozoa</taxon>
        <taxon>Kinetoplastea</taxon>
        <taxon>Metakinetoplastina</taxon>
        <taxon>Trypanosomatida</taxon>
        <taxon>Trypanosomatidae</taxon>
        <taxon>Trypanosoma</taxon>
        <taxon>Nannomonas</taxon>
    </lineage>
</organism>
<evidence type="ECO:0000313" key="4">
    <source>
        <dbReference type="Proteomes" id="UP000000702"/>
    </source>
</evidence>
<reference evidence="3 4" key="2">
    <citation type="journal article" date="2012" name="Proc. Natl. Acad. Sci. U.S.A.">
        <title>Antigenic diversity is generated by distinct evolutionary mechanisms in African trypanosome species.</title>
        <authorList>
            <person name="Jackson A.P."/>
            <person name="Berry A."/>
            <person name="Aslett M."/>
            <person name="Allison H.C."/>
            <person name="Burton P."/>
            <person name="Vavrova-Anderson J."/>
            <person name="Brown R."/>
            <person name="Browne H."/>
            <person name="Corton N."/>
            <person name="Hauser H."/>
            <person name="Gamble J."/>
            <person name="Gilderthorp R."/>
            <person name="Marcello L."/>
            <person name="McQuillan J."/>
            <person name="Otto T.D."/>
            <person name="Quail M.A."/>
            <person name="Sanders M.J."/>
            <person name="van Tonder A."/>
            <person name="Ginger M.L."/>
            <person name="Field M.C."/>
            <person name="Barry J.D."/>
            <person name="Hertz-Fowler C."/>
            <person name="Berriman M."/>
        </authorList>
    </citation>
    <scope>NUCLEOTIDE SEQUENCE [LARGE SCALE GENOMIC DNA]</scope>
    <source>
        <strain evidence="3 4">IL3000</strain>
    </source>
</reference>
<proteinExistence type="predicted"/>
<accession>F9WB60</accession>
<keyword evidence="4" id="KW-1185">Reference proteome</keyword>
<sequence>MRMTTLWMIICFWVIVVNARKGDTDYNKDDHERLCAVLKAAVGMWGDLQKRQATDPLRKALGRTIFRKEDAEGTVESLRATLPEIYEDVEGTTGARRSLCGGRGSDRSAPDDMICLCTAGDHGWPVNKSESNSGNDKLCGQDSKALKADANQGWGSTAHEGNEHVNATWVQVVIPCLQDDGKKEDLKKVLDTFIENLNHTLDQIFGDIYRLGKGGSENYHECDGTPEHGVCSMYYTTKKPLPWWKVLQEALVQDQGTQKQLAEDKRRQQESEEKQDIPKIAALTSAPPTTNQTDQQHKGSNRTTQFHRLNITGSSSITRPTTWLLNALFLI</sequence>
<dbReference type="VEuPathDB" id="TriTrypDB:TcIL3000_0_51000"/>
<dbReference type="Proteomes" id="UP000000702">
    <property type="component" value="Unassembled WGS sequence"/>
</dbReference>
<evidence type="ECO:0000313" key="3">
    <source>
        <dbReference type="EMBL" id="CCD14491.1"/>
    </source>
</evidence>
<feature type="region of interest" description="Disordered" evidence="1">
    <location>
        <begin position="258"/>
        <end position="304"/>
    </location>
</feature>
<feature type="signal peptide" evidence="2">
    <location>
        <begin position="1"/>
        <end position="19"/>
    </location>
</feature>
<dbReference type="AlphaFoldDB" id="F9WB60"/>
<feature type="compositionally biased region" description="Basic and acidic residues" evidence="1">
    <location>
        <begin position="261"/>
        <end position="277"/>
    </location>
</feature>
<dbReference type="EMBL" id="CAEQ01001536">
    <property type="protein sequence ID" value="CCD14491.1"/>
    <property type="molecule type" value="Genomic_DNA"/>
</dbReference>
<reference evidence="4" key="1">
    <citation type="submission" date="2011-07" db="EMBL/GenBank/DDBJ databases">
        <title>Divergent evolution of antigenic variation in African trypanosomes.</title>
        <authorList>
            <person name="Jackson A.P."/>
            <person name="Berry A."/>
            <person name="Allison H.C."/>
            <person name="Burton P."/>
            <person name="Anderson J."/>
            <person name="Aslett M."/>
            <person name="Brown R."/>
            <person name="Corton N."/>
            <person name="Harris D."/>
            <person name="Hauser H."/>
            <person name="Gamble J."/>
            <person name="Gilderthorp R."/>
            <person name="McQuillan J."/>
            <person name="Quail M.A."/>
            <person name="Sanders M."/>
            <person name="Van Tonder A."/>
            <person name="Ginger M.L."/>
            <person name="Donelson J.E."/>
            <person name="Field M.C."/>
            <person name="Barry J.D."/>
            <person name="Berriman M."/>
            <person name="Hertz-Fowler C."/>
        </authorList>
    </citation>
    <scope>NUCLEOTIDE SEQUENCE [LARGE SCALE GENOMIC DNA]</scope>
    <source>
        <strain evidence="4">IL3000</strain>
    </source>
</reference>
<feature type="chain" id="PRO_5003390087" evidence="2">
    <location>
        <begin position="20"/>
        <end position="331"/>
    </location>
</feature>
<comment type="caution">
    <text evidence="3">The sequence shown here is derived from an EMBL/GenBank/DDBJ whole genome shotgun (WGS) entry which is preliminary data.</text>
</comment>
<evidence type="ECO:0000256" key="2">
    <source>
        <dbReference type="SAM" id="SignalP"/>
    </source>
</evidence>